<dbReference type="PANTHER" id="PTHR37984:SF15">
    <property type="entry name" value="INTEGRASE CATALYTIC DOMAIN-CONTAINING PROTEIN"/>
    <property type="match status" value="1"/>
</dbReference>
<reference evidence="1 2" key="1">
    <citation type="submission" date="2015-08" db="EMBL/GenBank/DDBJ databases">
        <title>Next Generation Sequencing and Analysis of the Genome of Puccinia sorghi L Schw, the Causal Agent of Maize Common Rust.</title>
        <authorList>
            <person name="Rochi L."/>
            <person name="Burguener G."/>
            <person name="Darino M."/>
            <person name="Turjanski A."/>
            <person name="Kreff E."/>
            <person name="Dieguez M.J."/>
            <person name="Sacco F."/>
        </authorList>
    </citation>
    <scope>NUCLEOTIDE SEQUENCE [LARGE SCALE GENOMIC DNA]</scope>
    <source>
        <strain evidence="1 2">RO10H11247</strain>
    </source>
</reference>
<dbReference type="PANTHER" id="PTHR37984">
    <property type="entry name" value="PROTEIN CBG26694"/>
    <property type="match status" value="1"/>
</dbReference>
<dbReference type="OrthoDB" id="2273864at2759"/>
<proteinExistence type="predicted"/>
<dbReference type="AlphaFoldDB" id="A0A0L6UAD4"/>
<evidence type="ECO:0008006" key="3">
    <source>
        <dbReference type="Google" id="ProtNLM"/>
    </source>
</evidence>
<dbReference type="EMBL" id="LAVV01014461">
    <property type="protein sequence ID" value="KNZ44750.1"/>
    <property type="molecule type" value="Genomic_DNA"/>
</dbReference>
<protein>
    <recommendedName>
        <fullName evidence="3">Integrase zinc-binding domain-containing protein</fullName>
    </recommendedName>
</protein>
<dbReference type="Proteomes" id="UP000037035">
    <property type="component" value="Unassembled WGS sequence"/>
</dbReference>
<gene>
    <name evidence="1" type="ORF">VP01_8871g1</name>
</gene>
<sequence>MTRDVKDYVKSCYDCNPNKSSKHWKYGLLQPLPIPPLPWHSLSMDLISQLPLSNGYDAILTTCTSSELADLFVEHVFSKHGLPDNIFSDCGSLLVSPFGPLCSDRQTGRVNQILKKYLLAAISRMIGAFAYKNATHSSTQQSPFQTLYGRTPTFDPIHVSPSTPAYNYHSKIKQLQEKLRINLKAASQRYKQQANKLCLKPPSFNISDSVWLDTRVTCQTSGSALNKMLLQIARAF</sequence>
<accession>A0A0L6UAD4</accession>
<dbReference type="SUPFAM" id="SSF53098">
    <property type="entry name" value="Ribonuclease H-like"/>
    <property type="match status" value="1"/>
</dbReference>
<evidence type="ECO:0000313" key="1">
    <source>
        <dbReference type="EMBL" id="KNZ44750.1"/>
    </source>
</evidence>
<comment type="caution">
    <text evidence="1">The sequence shown here is derived from an EMBL/GenBank/DDBJ whole genome shotgun (WGS) entry which is preliminary data.</text>
</comment>
<dbReference type="VEuPathDB" id="FungiDB:VP01_8871g1"/>
<dbReference type="InterPro" id="IPR036397">
    <property type="entry name" value="RNaseH_sf"/>
</dbReference>
<name>A0A0L6UAD4_9BASI</name>
<feature type="non-terminal residue" evidence="1">
    <location>
        <position position="1"/>
    </location>
</feature>
<dbReference type="Gene3D" id="3.30.420.10">
    <property type="entry name" value="Ribonuclease H-like superfamily/Ribonuclease H"/>
    <property type="match status" value="1"/>
</dbReference>
<keyword evidence="2" id="KW-1185">Reference proteome</keyword>
<dbReference type="InterPro" id="IPR012337">
    <property type="entry name" value="RNaseH-like_sf"/>
</dbReference>
<dbReference type="InterPro" id="IPR050951">
    <property type="entry name" value="Retrovirus_Pol_polyprotein"/>
</dbReference>
<dbReference type="GO" id="GO:0003676">
    <property type="term" value="F:nucleic acid binding"/>
    <property type="evidence" value="ECO:0007669"/>
    <property type="project" value="InterPro"/>
</dbReference>
<evidence type="ECO:0000313" key="2">
    <source>
        <dbReference type="Proteomes" id="UP000037035"/>
    </source>
</evidence>
<organism evidence="1 2">
    <name type="scientific">Puccinia sorghi</name>
    <dbReference type="NCBI Taxonomy" id="27349"/>
    <lineage>
        <taxon>Eukaryota</taxon>
        <taxon>Fungi</taxon>
        <taxon>Dikarya</taxon>
        <taxon>Basidiomycota</taxon>
        <taxon>Pucciniomycotina</taxon>
        <taxon>Pucciniomycetes</taxon>
        <taxon>Pucciniales</taxon>
        <taxon>Pucciniaceae</taxon>
        <taxon>Puccinia</taxon>
    </lineage>
</organism>